<reference evidence="2 3" key="1">
    <citation type="submission" date="2020-02" db="EMBL/GenBank/DDBJ databases">
        <authorList>
            <person name="Ma Q."/>
            <person name="Huang Y."/>
            <person name="Song X."/>
            <person name="Pei D."/>
        </authorList>
    </citation>
    <scope>NUCLEOTIDE SEQUENCE [LARGE SCALE GENOMIC DNA]</scope>
    <source>
        <strain evidence="2">Sxm20200214</strain>
        <tissue evidence="2">Leaf</tissue>
    </source>
</reference>
<protein>
    <submittedName>
        <fullName evidence="2">Uncharacterized protein</fullName>
    </submittedName>
</protein>
<organism evidence="2 3">
    <name type="scientific">Brassica carinata</name>
    <name type="common">Ethiopian mustard</name>
    <name type="synonym">Abyssinian cabbage</name>
    <dbReference type="NCBI Taxonomy" id="52824"/>
    <lineage>
        <taxon>Eukaryota</taxon>
        <taxon>Viridiplantae</taxon>
        <taxon>Streptophyta</taxon>
        <taxon>Embryophyta</taxon>
        <taxon>Tracheophyta</taxon>
        <taxon>Spermatophyta</taxon>
        <taxon>Magnoliopsida</taxon>
        <taxon>eudicotyledons</taxon>
        <taxon>Gunneridae</taxon>
        <taxon>Pentapetalae</taxon>
        <taxon>rosids</taxon>
        <taxon>malvids</taxon>
        <taxon>Brassicales</taxon>
        <taxon>Brassicaceae</taxon>
        <taxon>Brassiceae</taxon>
        <taxon>Brassica</taxon>
    </lineage>
</organism>
<name>A0A8X7P7V4_BRACI</name>
<evidence type="ECO:0000313" key="2">
    <source>
        <dbReference type="EMBL" id="KAG2246415.1"/>
    </source>
</evidence>
<proteinExistence type="predicted"/>
<evidence type="ECO:0000256" key="1">
    <source>
        <dbReference type="SAM" id="Phobius"/>
    </source>
</evidence>
<feature type="transmembrane region" description="Helical" evidence="1">
    <location>
        <begin position="79"/>
        <end position="100"/>
    </location>
</feature>
<dbReference type="AlphaFoldDB" id="A0A8X7P7V4"/>
<keyword evidence="1" id="KW-0812">Transmembrane</keyword>
<dbReference type="OrthoDB" id="10526786at2759"/>
<keyword evidence="1" id="KW-1133">Transmembrane helix</keyword>
<dbReference type="EMBL" id="JAAMPC010000017">
    <property type="protein sequence ID" value="KAG2246415.1"/>
    <property type="molecule type" value="Genomic_DNA"/>
</dbReference>
<keyword evidence="1" id="KW-0472">Membrane</keyword>
<keyword evidence="3" id="KW-1185">Reference proteome</keyword>
<dbReference type="Proteomes" id="UP000886595">
    <property type="component" value="Unassembled WGS sequence"/>
</dbReference>
<evidence type="ECO:0000313" key="3">
    <source>
        <dbReference type="Proteomes" id="UP000886595"/>
    </source>
</evidence>
<gene>
    <name evidence="2" type="ORF">Bca52824_086043</name>
</gene>
<feature type="transmembrane region" description="Helical" evidence="1">
    <location>
        <begin position="106"/>
        <end position="131"/>
    </location>
</feature>
<comment type="caution">
    <text evidence="2">The sequence shown here is derived from an EMBL/GenBank/DDBJ whole genome shotgun (WGS) entry which is preliminary data.</text>
</comment>
<sequence>MTMRDACSEPGDESTRITGVKRGEAVLAVVLGGGRLLGFEADRFSSSRSASDFFVVSLGPRFAGGDGSRVQVRLVWVRLVEVPAVVYGFWSLPVVLLHLVSPRHGYILVALSGSIGFLLGVVSPCVFRLFLCSLTPDRGLGGFWSCSDGEIDLFSAVRLTLEVVVQFELSTFHFDAFLSGTVIEFSNFNMFSDAGGADASAATSAIFPSHDSIFNSLRPVSLMVSFNFAALDLLSTLPVEISVVSYCWSEFTRVDLFSRDSWIIFSDDTSLHLFILHVSSHQIFRSVNLFNSTSAMKLAKTHTVNDSSHTFS</sequence>
<accession>A0A8X7P7V4</accession>